<keyword evidence="3" id="KW-0808">Transferase</keyword>
<evidence type="ECO:0000256" key="2">
    <source>
        <dbReference type="ARBA" id="ARBA00010271"/>
    </source>
</evidence>
<organism evidence="8">
    <name type="scientific">Daucus carota subsp. sativus</name>
    <name type="common">Carrot</name>
    <dbReference type="NCBI Taxonomy" id="79200"/>
    <lineage>
        <taxon>Eukaryota</taxon>
        <taxon>Viridiplantae</taxon>
        <taxon>Streptophyta</taxon>
        <taxon>Embryophyta</taxon>
        <taxon>Tracheophyta</taxon>
        <taxon>Spermatophyta</taxon>
        <taxon>Magnoliopsida</taxon>
        <taxon>eudicotyledons</taxon>
        <taxon>Gunneridae</taxon>
        <taxon>Pentapetalae</taxon>
        <taxon>asterids</taxon>
        <taxon>campanulids</taxon>
        <taxon>Apiales</taxon>
        <taxon>Apiaceae</taxon>
        <taxon>Apioideae</taxon>
        <taxon>Scandiceae</taxon>
        <taxon>Daucinae</taxon>
        <taxon>Daucus</taxon>
        <taxon>Daucus sect. Daucus</taxon>
    </lineage>
</organism>
<dbReference type="GO" id="GO:0016757">
    <property type="term" value="F:glycosyltransferase activity"/>
    <property type="evidence" value="ECO:0007669"/>
    <property type="project" value="UniProtKB-KW"/>
</dbReference>
<dbReference type="EMBL" id="CP093349">
    <property type="protein sequence ID" value="WOH09104.1"/>
    <property type="molecule type" value="Genomic_DNA"/>
</dbReference>
<dbReference type="OrthoDB" id="1924787at2759"/>
<evidence type="ECO:0000259" key="7">
    <source>
        <dbReference type="Pfam" id="PF03016"/>
    </source>
</evidence>
<keyword evidence="4" id="KW-0735">Signal-anchor</keyword>
<name>A0A161ZN98_DAUCS</name>
<keyword evidence="10" id="KW-1185">Reference proteome</keyword>
<dbReference type="PANTHER" id="PTHR11062:SF253">
    <property type="entry name" value="EXOSTOSIN GT47 DOMAIN-CONTAINING PROTEIN"/>
    <property type="match status" value="1"/>
</dbReference>
<feature type="domain" description="Exostosin GT47" evidence="7">
    <location>
        <begin position="52"/>
        <end position="291"/>
    </location>
</feature>
<dbReference type="Pfam" id="PF03016">
    <property type="entry name" value="Exostosin_GT47"/>
    <property type="match status" value="1"/>
</dbReference>
<accession>A0A161ZN98</accession>
<evidence type="ECO:0000313" key="9">
    <source>
        <dbReference type="EMBL" id="WOH09104.1"/>
    </source>
</evidence>
<comment type="similarity">
    <text evidence="2">Belongs to the glycosyltransferase 47 family.</text>
</comment>
<evidence type="ECO:0000256" key="1">
    <source>
        <dbReference type="ARBA" id="ARBA00004323"/>
    </source>
</evidence>
<dbReference type="Proteomes" id="UP000077755">
    <property type="component" value="Chromosome 7"/>
</dbReference>
<dbReference type="EMBL" id="LNRQ01000007">
    <property type="protein sequence ID" value="KZM87770.1"/>
    <property type="molecule type" value="Genomic_DNA"/>
</dbReference>
<comment type="subcellular location">
    <subcellularLocation>
        <location evidence="1">Golgi apparatus membrane</location>
        <topology evidence="1">Single-pass type II membrane protein</topology>
    </subcellularLocation>
</comment>
<dbReference type="Gramene" id="KZM87770">
    <property type="protein sequence ID" value="KZM87770"/>
    <property type="gene ID" value="DCAR_024871"/>
</dbReference>
<evidence type="ECO:0000313" key="8">
    <source>
        <dbReference type="EMBL" id="KZM87770.1"/>
    </source>
</evidence>
<dbReference type="InterPro" id="IPR040911">
    <property type="entry name" value="Exostosin_GT47"/>
</dbReference>
<feature type="chain" id="PRO_5007830507" description="Exostosin GT47 domain-containing protein" evidence="6">
    <location>
        <begin position="24"/>
        <end position="357"/>
    </location>
</feature>
<evidence type="ECO:0000256" key="6">
    <source>
        <dbReference type="SAM" id="SignalP"/>
    </source>
</evidence>
<reference evidence="8" key="1">
    <citation type="journal article" date="2016" name="Nat. Genet.">
        <title>A high-quality carrot genome assembly provides new insights into carotenoid accumulation and asterid genome evolution.</title>
        <authorList>
            <person name="Iorizzo M."/>
            <person name="Ellison S."/>
            <person name="Senalik D."/>
            <person name="Zeng P."/>
            <person name="Satapoomin P."/>
            <person name="Huang J."/>
            <person name="Bowman M."/>
            <person name="Iovene M."/>
            <person name="Sanseverino W."/>
            <person name="Cavagnaro P."/>
            <person name="Yildiz M."/>
            <person name="Macko-Podgorni A."/>
            <person name="Moranska E."/>
            <person name="Grzebelus E."/>
            <person name="Grzebelus D."/>
            <person name="Ashrafi H."/>
            <person name="Zheng Z."/>
            <person name="Cheng S."/>
            <person name="Spooner D."/>
            <person name="Van Deynze A."/>
            <person name="Simon P."/>
        </authorList>
    </citation>
    <scope>NUCLEOTIDE SEQUENCE [LARGE SCALE GENOMIC DNA]</scope>
    <source>
        <tissue evidence="8">Leaf</tissue>
    </source>
</reference>
<dbReference type="AlphaFoldDB" id="A0A161ZN98"/>
<evidence type="ECO:0000256" key="4">
    <source>
        <dbReference type="ARBA" id="ARBA00022968"/>
    </source>
</evidence>
<keyword evidence="5" id="KW-0333">Golgi apparatus</keyword>
<proteinExistence type="inferred from homology"/>
<keyword evidence="4" id="KW-0812">Transmembrane</keyword>
<dbReference type="InterPro" id="IPR004263">
    <property type="entry name" value="Exostosin"/>
</dbReference>
<dbReference type="STRING" id="79200.A0A161ZN98"/>
<protein>
    <recommendedName>
        <fullName evidence="7">Exostosin GT47 domain-containing protein</fullName>
    </recommendedName>
</protein>
<keyword evidence="6" id="KW-0732">Signal</keyword>
<sequence length="357" mass="40869">MSFTTQLSLIVLLCFSLLTLIRSESSSLSGREKSTYLSPAILFANYDKMIAEFKIYVYAAPKALSPTFTSSPESMFYSNLIRSEFVTRNAEEAHLFFVPFAPDTSTRALARLVREIRQSFPYWNRSLGADHFFISRAGIDYSSDRNVLELKKNSVQISCFPTKSGNFVPHKDITFPPPVDSPIELPHAPENRTTTFLGYMKLNKDDKSTWNFIDELVDDQDFLIESEPSDHKSNINTSKYCIFLYNSDMNCFVEAIAQGCVPVIIADRPIQDLPLMDVIRWSEIAVVISTRGGVKGMKLVLSEISEDRLEKMKESAVVASKNLVWNAAPEPYDAFYMVMYQLWLRRHTIRYTRREFV</sequence>
<reference evidence="9" key="2">
    <citation type="submission" date="2022-03" db="EMBL/GenBank/DDBJ databases">
        <title>Draft title - Genomic analysis of global carrot germplasm unveils the trajectory of domestication and the origin of high carotenoid orange carrot.</title>
        <authorList>
            <person name="Iorizzo M."/>
            <person name="Ellison S."/>
            <person name="Senalik D."/>
            <person name="Macko-Podgorni A."/>
            <person name="Grzebelus D."/>
            <person name="Bostan H."/>
            <person name="Rolling W."/>
            <person name="Curaba J."/>
            <person name="Simon P."/>
        </authorList>
    </citation>
    <scope>NUCLEOTIDE SEQUENCE</scope>
    <source>
        <tissue evidence="9">Leaf</tissue>
    </source>
</reference>
<dbReference type="OMA" id="PYDAFYM"/>
<evidence type="ECO:0000313" key="10">
    <source>
        <dbReference type="Proteomes" id="UP000077755"/>
    </source>
</evidence>
<gene>
    <name evidence="8" type="ORF">DCAR_024871</name>
    <name evidence="9" type="ORF">DCAR_0728559</name>
</gene>
<evidence type="ECO:0000256" key="5">
    <source>
        <dbReference type="ARBA" id="ARBA00023034"/>
    </source>
</evidence>
<evidence type="ECO:0000256" key="3">
    <source>
        <dbReference type="ARBA" id="ARBA00022676"/>
    </source>
</evidence>
<keyword evidence="3" id="KW-0328">Glycosyltransferase</keyword>
<dbReference type="PANTHER" id="PTHR11062">
    <property type="entry name" value="EXOSTOSIN HEPARAN SULFATE GLYCOSYLTRANSFERASE -RELATED"/>
    <property type="match status" value="1"/>
</dbReference>
<feature type="signal peptide" evidence="6">
    <location>
        <begin position="1"/>
        <end position="23"/>
    </location>
</feature>
<dbReference type="KEGG" id="dcr:108193717"/>
<dbReference type="GO" id="GO:0000139">
    <property type="term" value="C:Golgi membrane"/>
    <property type="evidence" value="ECO:0007669"/>
    <property type="project" value="UniProtKB-SubCell"/>
</dbReference>